<reference evidence="3" key="1">
    <citation type="submission" date="2025-08" db="UniProtKB">
        <authorList>
            <consortium name="Ensembl"/>
        </authorList>
    </citation>
    <scope>IDENTIFICATION</scope>
</reference>
<dbReference type="InterPro" id="IPR018378">
    <property type="entry name" value="C-type_lectin_CS"/>
</dbReference>
<feature type="domain" description="C-type lectin" evidence="2">
    <location>
        <begin position="25"/>
        <end position="112"/>
    </location>
</feature>
<dbReference type="PROSITE" id="PS00615">
    <property type="entry name" value="C_TYPE_LECTIN_1"/>
    <property type="match status" value="1"/>
</dbReference>
<dbReference type="PANTHER" id="PTHR45784">
    <property type="entry name" value="C-TYPE LECTIN DOMAIN FAMILY 20 MEMBER A-RELATED"/>
    <property type="match status" value="1"/>
</dbReference>
<dbReference type="InterPro" id="IPR016187">
    <property type="entry name" value="CTDL_fold"/>
</dbReference>
<evidence type="ECO:0000313" key="3">
    <source>
        <dbReference type="Ensembl" id="ENSSRHP00000027599.1"/>
    </source>
</evidence>
<dbReference type="SMART" id="SM00034">
    <property type="entry name" value="CLECT"/>
    <property type="match status" value="1"/>
</dbReference>
<dbReference type="SUPFAM" id="SSF56436">
    <property type="entry name" value="C-type lectin-like"/>
    <property type="match status" value="1"/>
</dbReference>
<dbReference type="Ensembl" id="ENSSRHT00000028410.1">
    <property type="protein sequence ID" value="ENSSRHP00000027599.1"/>
    <property type="gene ID" value="ENSSRHG00000014378.1"/>
</dbReference>
<accession>A0A673HNC8</accession>
<sequence>TGLSGVIRACLNAEEKTPLTHHIDLATVQSNENWTRLQEAADEKLFSGFAWIGLYNDINSWRWSYNKESLVFESWADGQPNNYGLGEECVAIFNNGAWFDFYCTDSRYFVCYDEYEAENHCLLMFC</sequence>
<reference evidence="3" key="2">
    <citation type="submission" date="2025-09" db="UniProtKB">
        <authorList>
            <consortium name="Ensembl"/>
        </authorList>
    </citation>
    <scope>IDENTIFICATION</scope>
</reference>
<keyword evidence="1" id="KW-1015">Disulfide bond</keyword>
<dbReference type="InterPro" id="IPR016186">
    <property type="entry name" value="C-type_lectin-like/link_sf"/>
</dbReference>
<evidence type="ECO:0000313" key="4">
    <source>
        <dbReference type="Proteomes" id="UP000472270"/>
    </source>
</evidence>
<dbReference type="PANTHER" id="PTHR45784:SF3">
    <property type="entry name" value="C-TYPE LECTIN DOMAIN FAMILY 4 MEMBER K-LIKE-RELATED"/>
    <property type="match status" value="1"/>
</dbReference>
<dbReference type="Proteomes" id="UP000472270">
    <property type="component" value="Unassembled WGS sequence"/>
</dbReference>
<protein>
    <recommendedName>
        <fullName evidence="2">C-type lectin domain-containing protein</fullName>
    </recommendedName>
</protein>
<proteinExistence type="predicted"/>
<evidence type="ECO:0000256" key="1">
    <source>
        <dbReference type="ARBA" id="ARBA00023157"/>
    </source>
</evidence>
<dbReference type="InterPro" id="IPR001304">
    <property type="entry name" value="C-type_lectin-like"/>
</dbReference>
<keyword evidence="4" id="KW-1185">Reference proteome</keyword>
<dbReference type="PROSITE" id="PS50041">
    <property type="entry name" value="C_TYPE_LECTIN_2"/>
    <property type="match status" value="1"/>
</dbReference>
<dbReference type="AlphaFoldDB" id="A0A673HNC8"/>
<evidence type="ECO:0000259" key="2">
    <source>
        <dbReference type="PROSITE" id="PS50041"/>
    </source>
</evidence>
<organism evidence="3 4">
    <name type="scientific">Sinocyclocheilus rhinocerous</name>
    <dbReference type="NCBI Taxonomy" id="307959"/>
    <lineage>
        <taxon>Eukaryota</taxon>
        <taxon>Metazoa</taxon>
        <taxon>Chordata</taxon>
        <taxon>Craniata</taxon>
        <taxon>Vertebrata</taxon>
        <taxon>Euteleostomi</taxon>
        <taxon>Actinopterygii</taxon>
        <taxon>Neopterygii</taxon>
        <taxon>Teleostei</taxon>
        <taxon>Ostariophysi</taxon>
        <taxon>Cypriniformes</taxon>
        <taxon>Cyprinidae</taxon>
        <taxon>Cyprininae</taxon>
        <taxon>Sinocyclocheilus</taxon>
    </lineage>
</organism>
<dbReference type="Gene3D" id="3.10.100.10">
    <property type="entry name" value="Mannose-Binding Protein A, subunit A"/>
    <property type="match status" value="1"/>
</dbReference>
<name>A0A673HNC8_9TELE</name>
<dbReference type="Pfam" id="PF00059">
    <property type="entry name" value="Lectin_C"/>
    <property type="match status" value="1"/>
</dbReference>